<keyword evidence="6 7" id="KW-0472">Membrane</keyword>
<dbReference type="GO" id="GO:0055085">
    <property type="term" value="P:transmembrane transport"/>
    <property type="evidence" value="ECO:0007669"/>
    <property type="project" value="InterPro"/>
</dbReference>
<dbReference type="PANTHER" id="PTHR43163:SF6">
    <property type="entry name" value="DIPEPTIDE TRANSPORT SYSTEM PERMEASE PROTEIN DPPB-RELATED"/>
    <property type="match status" value="1"/>
</dbReference>
<dbReference type="InterPro" id="IPR000515">
    <property type="entry name" value="MetI-like"/>
</dbReference>
<evidence type="ECO:0000313" key="10">
    <source>
        <dbReference type="Proteomes" id="UP000186607"/>
    </source>
</evidence>
<accession>A0A1U7P164</accession>
<evidence type="ECO:0000256" key="4">
    <source>
        <dbReference type="ARBA" id="ARBA00022692"/>
    </source>
</evidence>
<feature type="domain" description="ABC transmembrane type-1" evidence="8">
    <location>
        <begin position="95"/>
        <end position="296"/>
    </location>
</feature>
<dbReference type="Proteomes" id="UP000186607">
    <property type="component" value="Unassembled WGS sequence"/>
</dbReference>
<comment type="similarity">
    <text evidence="7">Belongs to the binding-protein-dependent transport system permease family.</text>
</comment>
<comment type="caution">
    <text evidence="9">The sequence shown here is derived from an EMBL/GenBank/DDBJ whole genome shotgun (WGS) entry which is preliminary data.</text>
</comment>
<feature type="transmembrane region" description="Helical" evidence="7">
    <location>
        <begin position="134"/>
        <end position="157"/>
    </location>
</feature>
<evidence type="ECO:0000256" key="5">
    <source>
        <dbReference type="ARBA" id="ARBA00022989"/>
    </source>
</evidence>
<dbReference type="Pfam" id="PF00528">
    <property type="entry name" value="BPD_transp_1"/>
    <property type="match status" value="1"/>
</dbReference>
<reference evidence="9 10" key="1">
    <citation type="submission" date="2017-01" db="EMBL/GenBank/DDBJ databases">
        <title>Genome Analysis of Deinococcus marmoris KOPRI26562.</title>
        <authorList>
            <person name="Kim J.H."/>
            <person name="Oh H.-M."/>
        </authorList>
    </citation>
    <scope>NUCLEOTIDE SEQUENCE [LARGE SCALE GENOMIC DNA]</scope>
    <source>
        <strain evidence="9 10">KOPRI26562</strain>
    </source>
</reference>
<proteinExistence type="inferred from homology"/>
<dbReference type="EMBL" id="MSTI01000050">
    <property type="protein sequence ID" value="OLV18917.1"/>
    <property type="molecule type" value="Genomic_DNA"/>
</dbReference>
<dbReference type="SUPFAM" id="SSF161098">
    <property type="entry name" value="MetI-like"/>
    <property type="match status" value="1"/>
</dbReference>
<evidence type="ECO:0000256" key="7">
    <source>
        <dbReference type="RuleBase" id="RU363032"/>
    </source>
</evidence>
<evidence type="ECO:0000313" key="9">
    <source>
        <dbReference type="EMBL" id="OLV18917.1"/>
    </source>
</evidence>
<keyword evidence="3" id="KW-1003">Cell membrane</keyword>
<dbReference type="InterPro" id="IPR035906">
    <property type="entry name" value="MetI-like_sf"/>
</dbReference>
<keyword evidence="10" id="KW-1185">Reference proteome</keyword>
<feature type="transmembrane region" description="Helical" evidence="7">
    <location>
        <begin position="169"/>
        <end position="189"/>
    </location>
</feature>
<evidence type="ECO:0000256" key="3">
    <source>
        <dbReference type="ARBA" id="ARBA00022475"/>
    </source>
</evidence>
<dbReference type="PANTHER" id="PTHR43163">
    <property type="entry name" value="DIPEPTIDE TRANSPORT SYSTEM PERMEASE PROTEIN DPPB-RELATED"/>
    <property type="match status" value="1"/>
</dbReference>
<feature type="transmembrane region" description="Helical" evidence="7">
    <location>
        <begin position="12"/>
        <end position="32"/>
    </location>
</feature>
<name>A0A1U7P164_9DEIO</name>
<comment type="subcellular location">
    <subcellularLocation>
        <location evidence="1 7">Cell membrane</location>
        <topology evidence="1 7">Multi-pass membrane protein</topology>
    </subcellularLocation>
</comment>
<dbReference type="RefSeq" id="WP_075831329.1">
    <property type="nucleotide sequence ID" value="NZ_MSTI01000050.1"/>
</dbReference>
<feature type="transmembrane region" description="Helical" evidence="7">
    <location>
        <begin position="99"/>
        <end position="122"/>
    </location>
</feature>
<evidence type="ECO:0000256" key="6">
    <source>
        <dbReference type="ARBA" id="ARBA00023136"/>
    </source>
</evidence>
<dbReference type="OrthoDB" id="9773683at2"/>
<dbReference type="STRING" id="249408.BOO71_0004387"/>
<protein>
    <submittedName>
        <fullName evidence="9">Dipeptide transport system permease protein DppB</fullName>
    </submittedName>
</protein>
<dbReference type="InterPro" id="IPR045621">
    <property type="entry name" value="BPD_transp_1_N"/>
</dbReference>
<dbReference type="Gene3D" id="1.10.3720.10">
    <property type="entry name" value="MetI-like"/>
    <property type="match status" value="1"/>
</dbReference>
<gene>
    <name evidence="9" type="ORF">BOO71_0004387</name>
</gene>
<dbReference type="AlphaFoldDB" id="A0A1U7P164"/>
<dbReference type="GO" id="GO:0005886">
    <property type="term" value="C:plasma membrane"/>
    <property type="evidence" value="ECO:0007669"/>
    <property type="project" value="UniProtKB-SubCell"/>
</dbReference>
<dbReference type="PROSITE" id="PS50928">
    <property type="entry name" value="ABC_TM1"/>
    <property type="match status" value="1"/>
</dbReference>
<keyword evidence="2 7" id="KW-0813">Transport</keyword>
<feature type="transmembrane region" description="Helical" evidence="7">
    <location>
        <begin position="231"/>
        <end position="253"/>
    </location>
</feature>
<organism evidence="9 10">
    <name type="scientific">Deinococcus marmoris</name>
    <dbReference type="NCBI Taxonomy" id="249408"/>
    <lineage>
        <taxon>Bacteria</taxon>
        <taxon>Thermotogati</taxon>
        <taxon>Deinococcota</taxon>
        <taxon>Deinococci</taxon>
        <taxon>Deinococcales</taxon>
        <taxon>Deinococcaceae</taxon>
        <taxon>Deinococcus</taxon>
    </lineage>
</organism>
<evidence type="ECO:0000256" key="2">
    <source>
        <dbReference type="ARBA" id="ARBA00022448"/>
    </source>
</evidence>
<keyword evidence="4 7" id="KW-0812">Transmembrane</keyword>
<dbReference type="Pfam" id="PF19300">
    <property type="entry name" value="BPD_transp_1_N"/>
    <property type="match status" value="1"/>
</dbReference>
<dbReference type="CDD" id="cd06261">
    <property type="entry name" value="TM_PBP2"/>
    <property type="match status" value="1"/>
</dbReference>
<feature type="transmembrane region" description="Helical" evidence="7">
    <location>
        <begin position="273"/>
        <end position="299"/>
    </location>
</feature>
<keyword evidence="5 7" id="KW-1133">Transmembrane helix</keyword>
<evidence type="ECO:0000259" key="8">
    <source>
        <dbReference type="PROSITE" id="PS50928"/>
    </source>
</evidence>
<evidence type="ECO:0000256" key="1">
    <source>
        <dbReference type="ARBA" id="ARBA00004651"/>
    </source>
</evidence>
<sequence length="306" mass="33170">MLTFTVSRVLQSLGVLLVASVFTFSLIFLLPADPARLVAGPSASVQTVNSIRRELGLDRPFVAQYALYLTHLLRGDLGRSYKQQTAVRPLIASRVWPTFQLMLGAVALELLLGLPLGIWAALRRGRWPDRLVMGFAFLGASAPQFWLGLSLVYLLAYGLNLFPLGGYGGLSHLFLPALTLGLGGAGWYARVIRSSLLEVLARDYVRTARAKGLSQSRVVVRHALRNAASPIISMIGLDIGVFMGGVVVVESVFGWPGLGRLVWDAIRVVDIPVIVGVVIFSAVVITLANLLADLVQLALDPRIRYS</sequence>